<dbReference type="HOGENOM" id="CLU_1812997_0_0_0"/>
<evidence type="ECO:0000313" key="1">
    <source>
        <dbReference type="EMBL" id="EGN65764.1"/>
    </source>
</evidence>
<dbReference type="EMBL" id="ACUO01000032">
    <property type="protein sequence ID" value="EGN65764.1"/>
    <property type="molecule type" value="Genomic_DNA"/>
</dbReference>
<organism evidence="1 2">
    <name type="scientific">Fusobacterium animalis 11_3_2</name>
    <dbReference type="NCBI Taxonomy" id="457403"/>
    <lineage>
        <taxon>Bacteria</taxon>
        <taxon>Fusobacteriati</taxon>
        <taxon>Fusobacteriota</taxon>
        <taxon>Fusobacteriia</taxon>
        <taxon>Fusobacteriales</taxon>
        <taxon>Fusobacteriaceae</taxon>
        <taxon>Fusobacterium</taxon>
    </lineage>
</organism>
<reference evidence="1" key="1">
    <citation type="submission" date="2011-05" db="EMBL/GenBank/DDBJ databases">
        <title>The Genome Sequence of Fusobacterium sp. 11_3_2.</title>
        <authorList>
            <consortium name="The Broad Institute Genome Sequencing Platform"/>
            <person name="Earl A."/>
            <person name="Ward D."/>
            <person name="Feldgarden M."/>
            <person name="Gevers D."/>
            <person name="Sibley C.D."/>
            <person name="White A.P."/>
            <person name="Crowley S."/>
            <person name="Surette M."/>
            <person name="Strauss J.C."/>
            <person name="Ambrose C.E."/>
            <person name="Allen-Vercoe E."/>
            <person name="Young S.K."/>
            <person name="Zeng Q."/>
            <person name="Gargeya S."/>
            <person name="Fitzgerald M."/>
            <person name="Haas B."/>
            <person name="Abouelleil A."/>
            <person name="Alvarado L."/>
            <person name="Arachchi H.M."/>
            <person name="Berlin A."/>
            <person name="Brown A."/>
            <person name="Chapman S.B."/>
            <person name="Chen Z."/>
            <person name="Dunbar C."/>
            <person name="Freedman E."/>
            <person name="Gearin G."/>
            <person name="Gellesch M."/>
            <person name="Goldberg J."/>
            <person name="Griggs A."/>
            <person name="Gujja S."/>
            <person name="Heiman D."/>
            <person name="Howarth C."/>
            <person name="Larson L."/>
            <person name="Lui A."/>
            <person name="MacDonald P.J.P."/>
            <person name="Mehta T."/>
            <person name="Montmayeur A."/>
            <person name="Murphy C."/>
            <person name="Neiman D."/>
            <person name="Pearson M."/>
            <person name="Priest M."/>
            <person name="Roberts A."/>
            <person name="Saif S."/>
            <person name="Shea T."/>
            <person name="Shenoy N."/>
            <person name="Sisk P."/>
            <person name="Stolte C."/>
            <person name="Sykes S."/>
            <person name="Wortman J."/>
            <person name="Nusbaum C."/>
            <person name="Birren B."/>
        </authorList>
    </citation>
    <scope>NUCLEOTIDE SEQUENCE [LARGE SCALE GENOMIC DNA]</scope>
    <source>
        <strain evidence="1">11_3_2</strain>
    </source>
</reference>
<dbReference type="PATRIC" id="fig|457403.8.peg.2105"/>
<name>F7L2N4_9FUSO</name>
<dbReference type="Proteomes" id="UP000004160">
    <property type="component" value="Unassembled WGS sequence"/>
</dbReference>
<dbReference type="AlphaFoldDB" id="F7L2N4"/>
<gene>
    <name evidence="1" type="ORF">HMPREF0401_02078</name>
</gene>
<evidence type="ECO:0000313" key="2">
    <source>
        <dbReference type="Proteomes" id="UP000004160"/>
    </source>
</evidence>
<comment type="caution">
    <text evidence="1">The sequence shown here is derived from an EMBL/GenBank/DDBJ whole genome shotgun (WGS) entry which is preliminary data.</text>
</comment>
<proteinExistence type="predicted"/>
<protein>
    <submittedName>
        <fullName evidence="1">Uncharacterized protein</fullName>
    </submittedName>
</protein>
<accession>F7L2N4</accession>
<sequence length="162" mass="18582">MTYEYICYKISKEYFCLGGIIMKKFLLTLMLLGAVSAVAATKSAKAQYPDGTYRGVYISSQETQVELQFDLKNDVITKINYRTLQYKGHDWLNEDEYKAKNGGYMKLLERITNKKVQDVMPTMYNSEEIEKGGATVREMKVRSALQYGLNLGPFKLPKKEAK</sequence>
<keyword evidence="2" id="KW-1185">Reference proteome</keyword>